<comment type="caution">
    <text evidence="5">The sequence shown here is derived from an EMBL/GenBank/DDBJ whole genome shotgun (WGS) entry which is preliminary data.</text>
</comment>
<dbReference type="Proteomes" id="UP001179952">
    <property type="component" value="Unassembled WGS sequence"/>
</dbReference>
<keyword evidence="2" id="KW-0547">Nucleotide-binding</keyword>
<sequence length="121" mass="12927">MVVALLCTQASPSLRPSMSRVVGMLSGDLEVGNVTTRPGYLTDWRLNDFSSFMDVGRGGGTADATTSTTTTSTSSGLTTGMSYVSGSSFSPVSPTNQYWRRKQVKVGEKDPLMWATSVIFV</sequence>
<reference evidence="5" key="1">
    <citation type="journal article" date="2023" name="Nat. Commun.">
        <title>Diploid and tetraploid genomes of Acorus and the evolution of monocots.</title>
        <authorList>
            <person name="Ma L."/>
            <person name="Liu K.W."/>
            <person name="Li Z."/>
            <person name="Hsiao Y.Y."/>
            <person name="Qi Y."/>
            <person name="Fu T."/>
            <person name="Tang G.D."/>
            <person name="Zhang D."/>
            <person name="Sun W.H."/>
            <person name="Liu D.K."/>
            <person name="Li Y."/>
            <person name="Chen G.Z."/>
            <person name="Liu X.D."/>
            <person name="Liao X.Y."/>
            <person name="Jiang Y.T."/>
            <person name="Yu X."/>
            <person name="Hao Y."/>
            <person name="Huang J."/>
            <person name="Zhao X.W."/>
            <person name="Ke S."/>
            <person name="Chen Y.Y."/>
            <person name="Wu W.L."/>
            <person name="Hsu J.L."/>
            <person name="Lin Y.F."/>
            <person name="Huang M.D."/>
            <person name="Li C.Y."/>
            <person name="Huang L."/>
            <person name="Wang Z.W."/>
            <person name="Zhao X."/>
            <person name="Zhong W.Y."/>
            <person name="Peng D.H."/>
            <person name="Ahmad S."/>
            <person name="Lan S."/>
            <person name="Zhang J.S."/>
            <person name="Tsai W.C."/>
            <person name="Van de Peer Y."/>
            <person name="Liu Z.J."/>
        </authorList>
    </citation>
    <scope>NUCLEOTIDE SEQUENCE</scope>
    <source>
        <strain evidence="5">SCP</strain>
    </source>
</reference>
<proteinExistence type="predicted"/>
<gene>
    <name evidence="5" type="ORF">QJS04_geneDACA024619</name>
</gene>
<keyword evidence="1" id="KW-0808">Transferase</keyword>
<keyword evidence="4" id="KW-0067">ATP-binding</keyword>
<name>A0AAV9A067_ACOGR</name>
<evidence type="ECO:0000313" key="6">
    <source>
        <dbReference type="Proteomes" id="UP001179952"/>
    </source>
</evidence>
<evidence type="ECO:0000256" key="1">
    <source>
        <dbReference type="ARBA" id="ARBA00022679"/>
    </source>
</evidence>
<dbReference type="GO" id="GO:0005524">
    <property type="term" value="F:ATP binding"/>
    <property type="evidence" value="ECO:0007669"/>
    <property type="project" value="UniProtKB-KW"/>
</dbReference>
<dbReference type="PANTHER" id="PTHR47973">
    <property type="entry name" value="CYSTEINE-RICH RECEPTOR-LIKE PROTEIN KINASE 3"/>
    <property type="match status" value="1"/>
</dbReference>
<keyword evidence="6" id="KW-1185">Reference proteome</keyword>
<dbReference type="InterPro" id="IPR052059">
    <property type="entry name" value="CR_Ser/Thr_kinase"/>
</dbReference>
<dbReference type="AlphaFoldDB" id="A0AAV9A067"/>
<evidence type="ECO:0000256" key="2">
    <source>
        <dbReference type="ARBA" id="ARBA00022741"/>
    </source>
</evidence>
<evidence type="ECO:0000313" key="5">
    <source>
        <dbReference type="EMBL" id="KAK1256824.1"/>
    </source>
</evidence>
<protein>
    <submittedName>
        <fullName evidence="5">LRR receptor-like serine/threonine-protein kinase</fullName>
    </submittedName>
</protein>
<dbReference type="GO" id="GO:0016301">
    <property type="term" value="F:kinase activity"/>
    <property type="evidence" value="ECO:0007669"/>
    <property type="project" value="UniProtKB-KW"/>
</dbReference>
<evidence type="ECO:0000256" key="4">
    <source>
        <dbReference type="ARBA" id="ARBA00022840"/>
    </source>
</evidence>
<reference evidence="5" key="2">
    <citation type="submission" date="2023-06" db="EMBL/GenBank/DDBJ databases">
        <authorList>
            <person name="Ma L."/>
            <person name="Liu K.-W."/>
            <person name="Li Z."/>
            <person name="Hsiao Y.-Y."/>
            <person name="Qi Y."/>
            <person name="Fu T."/>
            <person name="Tang G."/>
            <person name="Zhang D."/>
            <person name="Sun W.-H."/>
            <person name="Liu D.-K."/>
            <person name="Li Y."/>
            <person name="Chen G.-Z."/>
            <person name="Liu X.-D."/>
            <person name="Liao X.-Y."/>
            <person name="Jiang Y.-T."/>
            <person name="Yu X."/>
            <person name="Hao Y."/>
            <person name="Huang J."/>
            <person name="Zhao X.-W."/>
            <person name="Ke S."/>
            <person name="Chen Y.-Y."/>
            <person name="Wu W.-L."/>
            <person name="Hsu J.-L."/>
            <person name="Lin Y.-F."/>
            <person name="Huang M.-D."/>
            <person name="Li C.-Y."/>
            <person name="Huang L."/>
            <person name="Wang Z.-W."/>
            <person name="Zhao X."/>
            <person name="Zhong W.-Y."/>
            <person name="Peng D.-H."/>
            <person name="Ahmad S."/>
            <person name="Lan S."/>
            <person name="Zhang J.-S."/>
            <person name="Tsai W.-C."/>
            <person name="Van De Peer Y."/>
            <person name="Liu Z.-J."/>
        </authorList>
    </citation>
    <scope>NUCLEOTIDE SEQUENCE</scope>
    <source>
        <strain evidence="5">SCP</strain>
        <tissue evidence="5">Leaves</tissue>
    </source>
</reference>
<accession>A0AAV9A067</accession>
<dbReference type="EMBL" id="JAUJYN010000078">
    <property type="protein sequence ID" value="KAK1256824.1"/>
    <property type="molecule type" value="Genomic_DNA"/>
</dbReference>
<keyword evidence="5" id="KW-0675">Receptor</keyword>
<keyword evidence="3 5" id="KW-0418">Kinase</keyword>
<evidence type="ECO:0000256" key="3">
    <source>
        <dbReference type="ARBA" id="ARBA00022777"/>
    </source>
</evidence>
<organism evidence="5 6">
    <name type="scientific">Acorus gramineus</name>
    <name type="common">Dwarf sweet flag</name>
    <dbReference type="NCBI Taxonomy" id="55184"/>
    <lineage>
        <taxon>Eukaryota</taxon>
        <taxon>Viridiplantae</taxon>
        <taxon>Streptophyta</taxon>
        <taxon>Embryophyta</taxon>
        <taxon>Tracheophyta</taxon>
        <taxon>Spermatophyta</taxon>
        <taxon>Magnoliopsida</taxon>
        <taxon>Liliopsida</taxon>
        <taxon>Acoraceae</taxon>
        <taxon>Acorus</taxon>
    </lineage>
</organism>